<dbReference type="GO" id="GO:0031409">
    <property type="term" value="F:pigment binding"/>
    <property type="evidence" value="ECO:0007669"/>
    <property type="project" value="InterPro"/>
</dbReference>
<evidence type="ECO:0000313" key="5">
    <source>
        <dbReference type="Proteomes" id="UP000494165"/>
    </source>
</evidence>
<dbReference type="OrthoDB" id="565904at2759"/>
<keyword evidence="1" id="KW-1015">Disulfide bond</keyword>
<evidence type="ECO:0000259" key="3">
    <source>
        <dbReference type="Pfam" id="PF08212"/>
    </source>
</evidence>
<evidence type="ECO:0000256" key="1">
    <source>
        <dbReference type="ARBA" id="ARBA00023157"/>
    </source>
</evidence>
<dbReference type="GO" id="GO:0006629">
    <property type="term" value="P:lipid metabolic process"/>
    <property type="evidence" value="ECO:0007669"/>
    <property type="project" value="TreeGrafter"/>
</dbReference>
<accession>A0A8S1DPC7</accession>
<comment type="caution">
    <text evidence="4">The sequence shown here is derived from an EMBL/GenBank/DDBJ whole genome shotgun (WGS) entry which is preliminary data.</text>
</comment>
<feature type="chain" id="PRO_5035858411" description="Lipocalin/cytosolic fatty-acid binding domain-containing protein" evidence="2">
    <location>
        <begin position="28"/>
        <end position="289"/>
    </location>
</feature>
<keyword evidence="2" id="KW-0732">Signal</keyword>
<dbReference type="Gene3D" id="2.40.128.20">
    <property type="match status" value="2"/>
</dbReference>
<dbReference type="Pfam" id="PF08212">
    <property type="entry name" value="Lipocalin_2"/>
    <property type="match status" value="1"/>
</dbReference>
<dbReference type="InterPro" id="IPR000566">
    <property type="entry name" value="Lipocln_cytosolic_FA-bd_dom"/>
</dbReference>
<dbReference type="PANTHER" id="PTHR10612:SF34">
    <property type="entry name" value="APOLIPOPROTEIN D"/>
    <property type="match status" value="1"/>
</dbReference>
<dbReference type="PRINTS" id="PR01273">
    <property type="entry name" value="INVTBRTCOLOR"/>
</dbReference>
<gene>
    <name evidence="4" type="ORF">CLODIP_2_CD11142</name>
</gene>
<dbReference type="InterPro" id="IPR003057">
    <property type="entry name" value="Invtbrt_color"/>
</dbReference>
<proteinExistence type="predicted"/>
<dbReference type="GO" id="GO:0005737">
    <property type="term" value="C:cytoplasm"/>
    <property type="evidence" value="ECO:0007669"/>
    <property type="project" value="TreeGrafter"/>
</dbReference>
<organism evidence="4 5">
    <name type="scientific">Cloeon dipterum</name>
    <dbReference type="NCBI Taxonomy" id="197152"/>
    <lineage>
        <taxon>Eukaryota</taxon>
        <taxon>Metazoa</taxon>
        <taxon>Ecdysozoa</taxon>
        <taxon>Arthropoda</taxon>
        <taxon>Hexapoda</taxon>
        <taxon>Insecta</taxon>
        <taxon>Pterygota</taxon>
        <taxon>Palaeoptera</taxon>
        <taxon>Ephemeroptera</taxon>
        <taxon>Pisciforma</taxon>
        <taxon>Baetidae</taxon>
        <taxon>Cloeon</taxon>
    </lineage>
</organism>
<dbReference type="PANTHER" id="PTHR10612">
    <property type="entry name" value="APOLIPOPROTEIN D"/>
    <property type="match status" value="1"/>
</dbReference>
<feature type="domain" description="Lipocalin/cytosolic fatty-acid binding" evidence="3">
    <location>
        <begin position="44"/>
        <end position="179"/>
    </location>
</feature>
<protein>
    <recommendedName>
        <fullName evidence="3">Lipocalin/cytosolic fatty-acid binding domain-containing protein</fullName>
    </recommendedName>
</protein>
<dbReference type="InterPro" id="IPR012674">
    <property type="entry name" value="Calycin"/>
</dbReference>
<name>A0A8S1DPC7_9INSE</name>
<evidence type="ECO:0000313" key="4">
    <source>
        <dbReference type="EMBL" id="CAB3381959.1"/>
    </source>
</evidence>
<feature type="signal peptide" evidence="2">
    <location>
        <begin position="1"/>
        <end position="27"/>
    </location>
</feature>
<dbReference type="GO" id="GO:0000302">
    <property type="term" value="P:response to reactive oxygen species"/>
    <property type="evidence" value="ECO:0007669"/>
    <property type="project" value="TreeGrafter"/>
</dbReference>
<reference evidence="4 5" key="1">
    <citation type="submission" date="2020-04" db="EMBL/GenBank/DDBJ databases">
        <authorList>
            <person name="Alioto T."/>
            <person name="Alioto T."/>
            <person name="Gomez Garrido J."/>
        </authorList>
    </citation>
    <scope>NUCLEOTIDE SEQUENCE [LARGE SCALE GENOMIC DNA]</scope>
</reference>
<dbReference type="AlphaFoldDB" id="A0A8S1DPC7"/>
<dbReference type="EMBL" id="CADEPI010000253">
    <property type="protein sequence ID" value="CAB3381959.1"/>
    <property type="molecule type" value="Genomic_DNA"/>
</dbReference>
<sequence>MLNRHDPQVKMVFRGAIFTLCFAAVAGQSIEPGQCPDVEVMTNFDMKKYYGRWYQYSTYVNIYEQGRCAFSDYSDNKNVTMGVHESSINIHTGAWQFATGYAWSAGDFKVAKLFVTFPDFGGAVRDYWILGTDYESYAVVWSCRSDGTNSRQYAWIITRDRAPSDLVLAKAMLVVHENGLKRDFVVNDQANCPKKEVTYMYHTSPSVILTMALKHLLACLALAAVANAQFYGHGDCPDVEVEHDFDWSKYAGIWYQYSYISPLEKGKCDTHEYIDNGNGTYTLKEFTIE</sequence>
<dbReference type="Proteomes" id="UP000494165">
    <property type="component" value="Unassembled WGS sequence"/>
</dbReference>
<keyword evidence="5" id="KW-1185">Reference proteome</keyword>
<evidence type="ECO:0000256" key="2">
    <source>
        <dbReference type="SAM" id="SignalP"/>
    </source>
</evidence>
<dbReference type="SUPFAM" id="SSF50814">
    <property type="entry name" value="Lipocalins"/>
    <property type="match status" value="2"/>
</dbReference>